<dbReference type="GO" id="GO:0006357">
    <property type="term" value="P:regulation of transcription by RNA polymerase II"/>
    <property type="evidence" value="ECO:0007669"/>
    <property type="project" value="TreeGrafter"/>
</dbReference>
<dbReference type="Gene3D" id="3.30.40.10">
    <property type="entry name" value="Zinc/RING finger domain, C3HC4 (zinc finger)"/>
    <property type="match status" value="1"/>
</dbReference>
<sequence>MKRNASKRKEPSTSETALVGESSKKKQTKSPQSPVISSDVVEESAADQEFYKKPSVVLAEHLGMKLDYSIPPHKETDMTYKKFLRIVHKQIGSANAGFPNSKIIALVGAAWKDCKAETQEKNIIEETSGKSESNPAAPEVESEIKPEGKKVGKKKRLIAPIQIKLTKMPVSQKLHKSLEQSDDSNNKVISESEELPVVKKLKNCAVQELGDDTDRSSDAGSTSSRSKKRKKNLKKKNLIEIDSGDEETPKKKKTKINEKTKAKKGKKKVVKRRRLKQDLDDDDDDDDEANDQHQDYCEVCEESGELLLCDTCTLSFHLQCLDPPLDEAPEGEWSCPKC</sequence>
<dbReference type="InterPro" id="IPR011011">
    <property type="entry name" value="Znf_FYVE_PHD"/>
</dbReference>
<dbReference type="InterPro" id="IPR019787">
    <property type="entry name" value="Znf_PHD-finger"/>
</dbReference>
<feature type="compositionally biased region" description="Basic residues" evidence="1">
    <location>
        <begin position="261"/>
        <end position="275"/>
    </location>
</feature>
<dbReference type="PROSITE" id="PS50016">
    <property type="entry name" value="ZF_PHD_2"/>
    <property type="match status" value="1"/>
</dbReference>
<feature type="region of interest" description="Disordered" evidence="1">
    <location>
        <begin position="1"/>
        <end position="46"/>
    </location>
</feature>
<dbReference type="OrthoDB" id="336088at2759"/>
<feature type="compositionally biased region" description="Basic residues" evidence="1">
    <location>
        <begin position="225"/>
        <end position="236"/>
    </location>
</feature>
<dbReference type="InterPro" id="IPR019786">
    <property type="entry name" value="Zinc_finger_PHD-type_CS"/>
</dbReference>
<dbReference type="Proteomes" id="UP001152795">
    <property type="component" value="Unassembled WGS sequence"/>
</dbReference>
<dbReference type="InterPro" id="IPR001965">
    <property type="entry name" value="Znf_PHD"/>
</dbReference>
<dbReference type="SMART" id="SM00249">
    <property type="entry name" value="PHD"/>
    <property type="match status" value="1"/>
</dbReference>
<keyword evidence="3" id="KW-1185">Reference proteome</keyword>
<dbReference type="PANTHER" id="PTHR47636">
    <property type="entry name" value="TRANSCRIPTIONAL REGULATORY PROTEIN RCO1"/>
    <property type="match status" value="1"/>
</dbReference>
<comment type="caution">
    <text evidence="2">The sequence shown here is derived from an EMBL/GenBank/DDBJ whole genome shotgun (WGS) entry which is preliminary data.</text>
</comment>
<evidence type="ECO:0000256" key="1">
    <source>
        <dbReference type="SAM" id="MobiDB-lite"/>
    </source>
</evidence>
<gene>
    <name evidence="2" type="ORF">PACLA_8A042075</name>
</gene>
<dbReference type="AlphaFoldDB" id="A0A7D9J5R6"/>
<dbReference type="PANTHER" id="PTHR47636:SF1">
    <property type="entry name" value="TRANSCRIPTIONAL REGULATORY PROTEIN RCO1"/>
    <property type="match status" value="1"/>
</dbReference>
<dbReference type="EMBL" id="CACRXK020012022">
    <property type="protein sequence ID" value="CAB4022526.1"/>
    <property type="molecule type" value="Genomic_DNA"/>
</dbReference>
<name>A0A7D9J5R6_PARCT</name>
<dbReference type="Pfam" id="PF00628">
    <property type="entry name" value="PHD"/>
    <property type="match status" value="1"/>
</dbReference>
<dbReference type="SUPFAM" id="SSF57903">
    <property type="entry name" value="FYVE/PHD zinc finger"/>
    <property type="match status" value="1"/>
</dbReference>
<reference evidence="2" key="1">
    <citation type="submission" date="2020-04" db="EMBL/GenBank/DDBJ databases">
        <authorList>
            <person name="Alioto T."/>
            <person name="Alioto T."/>
            <person name="Gomez Garrido J."/>
        </authorList>
    </citation>
    <scope>NUCLEOTIDE SEQUENCE</scope>
    <source>
        <strain evidence="2">A484AB</strain>
    </source>
</reference>
<dbReference type="CDD" id="cd15531">
    <property type="entry name" value="PHD1_CHD_II"/>
    <property type="match status" value="1"/>
</dbReference>
<proteinExistence type="predicted"/>
<feature type="region of interest" description="Disordered" evidence="1">
    <location>
        <begin position="124"/>
        <end position="153"/>
    </location>
</feature>
<evidence type="ECO:0000313" key="3">
    <source>
        <dbReference type="Proteomes" id="UP001152795"/>
    </source>
</evidence>
<feature type="non-terminal residue" evidence="2">
    <location>
        <position position="338"/>
    </location>
</feature>
<organism evidence="2 3">
    <name type="scientific">Paramuricea clavata</name>
    <name type="common">Red gorgonian</name>
    <name type="synonym">Violescent sea-whip</name>
    <dbReference type="NCBI Taxonomy" id="317549"/>
    <lineage>
        <taxon>Eukaryota</taxon>
        <taxon>Metazoa</taxon>
        <taxon>Cnidaria</taxon>
        <taxon>Anthozoa</taxon>
        <taxon>Octocorallia</taxon>
        <taxon>Malacalcyonacea</taxon>
        <taxon>Plexauridae</taxon>
        <taxon>Paramuricea</taxon>
    </lineage>
</organism>
<dbReference type="InterPro" id="IPR052819">
    <property type="entry name" value="Chromatin_regulatory_protein"/>
</dbReference>
<protein>
    <submittedName>
        <fullName evidence="2">Chromodomain-helicase-DNA-binding 4-like isoform X3</fullName>
    </submittedName>
</protein>
<feature type="region of interest" description="Disordered" evidence="1">
    <location>
        <begin position="210"/>
        <end position="291"/>
    </location>
</feature>
<dbReference type="InterPro" id="IPR013083">
    <property type="entry name" value="Znf_RING/FYVE/PHD"/>
</dbReference>
<dbReference type="PROSITE" id="PS01359">
    <property type="entry name" value="ZF_PHD_1"/>
    <property type="match status" value="1"/>
</dbReference>
<accession>A0A7D9J5R6</accession>
<feature type="compositionally biased region" description="Acidic residues" evidence="1">
    <location>
        <begin position="279"/>
        <end position="289"/>
    </location>
</feature>
<dbReference type="GO" id="GO:0032221">
    <property type="term" value="C:Rpd3S complex"/>
    <property type="evidence" value="ECO:0007669"/>
    <property type="project" value="TreeGrafter"/>
</dbReference>
<evidence type="ECO:0000313" key="2">
    <source>
        <dbReference type="EMBL" id="CAB4022526.1"/>
    </source>
</evidence>